<dbReference type="EMBL" id="MHKE01000017">
    <property type="protein sequence ID" value="OGY82903.1"/>
    <property type="molecule type" value="Genomic_DNA"/>
</dbReference>
<name>A0A1G2B136_9BACT</name>
<dbReference type="PANTHER" id="PTHR41930">
    <property type="entry name" value="UPF0200 PROTEIN MJ1399"/>
    <property type="match status" value="1"/>
</dbReference>
<evidence type="ECO:0000313" key="1">
    <source>
        <dbReference type="EMBL" id="OGY82903.1"/>
    </source>
</evidence>
<protein>
    <recommendedName>
        <fullName evidence="3">Dephospho-CoA kinase</fullName>
    </recommendedName>
</protein>
<comment type="caution">
    <text evidence="1">The sequence shown here is derived from an EMBL/GenBank/DDBJ whole genome shotgun (WGS) entry which is preliminary data.</text>
</comment>
<gene>
    <name evidence="1" type="ORF">A2898_04965</name>
</gene>
<dbReference type="Pfam" id="PF13238">
    <property type="entry name" value="AAA_18"/>
    <property type="match status" value="1"/>
</dbReference>
<dbReference type="STRING" id="1798543.A2898_04965"/>
<evidence type="ECO:0000313" key="2">
    <source>
        <dbReference type="Proteomes" id="UP000179164"/>
    </source>
</evidence>
<dbReference type="PANTHER" id="PTHR41930:SF1">
    <property type="entry name" value="DEPHOSPHO-COA KINASE"/>
    <property type="match status" value="1"/>
</dbReference>
<dbReference type="Gene3D" id="3.40.50.300">
    <property type="entry name" value="P-loop containing nucleotide triphosphate hydrolases"/>
    <property type="match status" value="1"/>
</dbReference>
<accession>A0A1G2B136</accession>
<proteinExistence type="predicted"/>
<dbReference type="InterPro" id="IPR027417">
    <property type="entry name" value="P-loop_NTPase"/>
</dbReference>
<dbReference type="Proteomes" id="UP000179164">
    <property type="component" value="Unassembled WGS sequence"/>
</dbReference>
<organism evidence="1 2">
    <name type="scientific">Candidatus Kerfeldbacteria bacterium RIFCSPLOWO2_01_FULL_48_11</name>
    <dbReference type="NCBI Taxonomy" id="1798543"/>
    <lineage>
        <taxon>Bacteria</taxon>
        <taxon>Candidatus Kerfeldiibacteriota</taxon>
    </lineage>
</organism>
<reference evidence="1 2" key="1">
    <citation type="journal article" date="2016" name="Nat. Commun.">
        <title>Thousands of microbial genomes shed light on interconnected biogeochemical processes in an aquifer system.</title>
        <authorList>
            <person name="Anantharaman K."/>
            <person name="Brown C.T."/>
            <person name="Hug L.A."/>
            <person name="Sharon I."/>
            <person name="Castelle C.J."/>
            <person name="Probst A.J."/>
            <person name="Thomas B.C."/>
            <person name="Singh A."/>
            <person name="Wilkins M.J."/>
            <person name="Karaoz U."/>
            <person name="Brodie E.L."/>
            <person name="Williams K.H."/>
            <person name="Hubbard S.S."/>
            <person name="Banfield J.F."/>
        </authorList>
    </citation>
    <scope>NUCLEOTIDE SEQUENCE [LARGE SCALE GENOMIC DNA]</scope>
</reference>
<evidence type="ECO:0008006" key="3">
    <source>
        <dbReference type="Google" id="ProtNLM"/>
    </source>
</evidence>
<dbReference type="AlphaFoldDB" id="A0A1G2B136"/>
<dbReference type="SUPFAM" id="SSF52540">
    <property type="entry name" value="P-loop containing nucleoside triphosphate hydrolases"/>
    <property type="match status" value="1"/>
</dbReference>
<sequence>MIIGLTGLPAAGKGTIVKYLVEKYQARQIRFSDPLRDMIHRVYQEQTRESMSHFGTFVRKEFGEDILVKTLLHDIEKMEGSLFVLDGMRFLNEFDTLSREAEFSMWAVDTELSKRYERIVKRGENTSDNTLSREQFEKQHELPTEVHIPTLMDKAHARINNNGTFEQLYAQVDLLMKGMAR</sequence>